<evidence type="ECO:0000256" key="4">
    <source>
        <dbReference type="ARBA" id="ARBA00022679"/>
    </source>
</evidence>
<dbReference type="GO" id="GO:0046872">
    <property type="term" value="F:metal ion binding"/>
    <property type="evidence" value="ECO:0007669"/>
    <property type="project" value="UniProtKB-KW"/>
</dbReference>
<evidence type="ECO:0000256" key="6">
    <source>
        <dbReference type="ARBA" id="ARBA00022827"/>
    </source>
</evidence>
<evidence type="ECO:0000256" key="8">
    <source>
        <dbReference type="ARBA" id="ARBA00031306"/>
    </source>
</evidence>
<keyword evidence="3" id="KW-0285">Flavoprotein</keyword>
<dbReference type="Pfam" id="PF02424">
    <property type="entry name" value="ApbE"/>
    <property type="match status" value="2"/>
</dbReference>
<gene>
    <name evidence="12" type="ORF">KH142_09840</name>
</gene>
<dbReference type="GO" id="GO:0016740">
    <property type="term" value="F:transferase activity"/>
    <property type="evidence" value="ECO:0007669"/>
    <property type="project" value="UniProtKB-KW"/>
</dbReference>
<dbReference type="AlphaFoldDB" id="A0A943V256"/>
<evidence type="ECO:0000256" key="5">
    <source>
        <dbReference type="ARBA" id="ARBA00022723"/>
    </source>
</evidence>
<keyword evidence="6" id="KW-0274">FAD</keyword>
<dbReference type="Proteomes" id="UP000727506">
    <property type="component" value="Unassembled WGS sequence"/>
</dbReference>
<sequence length="396" mass="42234">MDEHIDPIPLEDEFHFHGPDEAGRCDAMFYAFNTVVTLQAFADEATCRRGFAQALHACRKFERLFSRTLPHSDIARLNDARGAWIDVSRETFELLAASKRYCKESGGIFDITMGAAVRLWDFHAGVIPDDAELAAALQHVNWQAVELEHAPAQEGGWGKSAPGAHAAARNGGGAAHAERKTDAPGEDAIAANGPVCENGTDKACGGADDDKKNETGQPRHRARLDDAAASVDVGGTAKGYIADALGDILLEEGVASFVVNLGGNVLTHGTKPDGKPWMIGLQDPRASRESGKVLGAVPLENASAVTSGTYERFFEKDGKTYHHILDPKTGFPAETDLAGATVIARTSLDAEGYSTTLLALGKERAAAFVQNHPAIMAAYLVDPQGRITAVARRQQP</sequence>
<evidence type="ECO:0000313" key="13">
    <source>
        <dbReference type="Proteomes" id="UP000727506"/>
    </source>
</evidence>
<dbReference type="PIRSF" id="PIRSF006268">
    <property type="entry name" value="ApbE"/>
    <property type="match status" value="1"/>
</dbReference>
<evidence type="ECO:0000256" key="10">
    <source>
        <dbReference type="PIRSR" id="PIRSR006268-2"/>
    </source>
</evidence>
<dbReference type="PANTHER" id="PTHR30040:SF2">
    <property type="entry name" value="FAD:PROTEIN FMN TRANSFERASE"/>
    <property type="match status" value="1"/>
</dbReference>
<organism evidence="12 13">
    <name type="scientific">Slackia piriformis</name>
    <dbReference type="NCBI Taxonomy" id="626934"/>
    <lineage>
        <taxon>Bacteria</taxon>
        <taxon>Bacillati</taxon>
        <taxon>Actinomycetota</taxon>
        <taxon>Coriobacteriia</taxon>
        <taxon>Eggerthellales</taxon>
        <taxon>Eggerthellaceae</taxon>
        <taxon>Slackia</taxon>
    </lineage>
</organism>
<dbReference type="PANTHER" id="PTHR30040">
    <property type="entry name" value="THIAMINE BIOSYNTHESIS LIPOPROTEIN APBE"/>
    <property type="match status" value="1"/>
</dbReference>
<keyword evidence="4 12" id="KW-0808">Transferase</keyword>
<protein>
    <recommendedName>
        <fullName evidence="2">FAD:protein FMN transferase</fullName>
        <ecNumber evidence="1">2.7.1.180</ecNumber>
    </recommendedName>
    <alternativeName>
        <fullName evidence="8">Flavin transferase</fullName>
    </alternativeName>
</protein>
<accession>A0A943V256</accession>
<evidence type="ECO:0000256" key="9">
    <source>
        <dbReference type="ARBA" id="ARBA00048540"/>
    </source>
</evidence>
<dbReference type="EMBL" id="JAGZSV010000289">
    <property type="protein sequence ID" value="MBS6941743.1"/>
    <property type="molecule type" value="Genomic_DNA"/>
</dbReference>
<dbReference type="Gene3D" id="3.10.520.10">
    <property type="entry name" value="ApbE-like domains"/>
    <property type="match status" value="1"/>
</dbReference>
<reference evidence="12" key="1">
    <citation type="submission" date="2021-02" db="EMBL/GenBank/DDBJ databases">
        <title>Infant gut strain persistence is associated with maternal origin, phylogeny, and functional potential including surface adhesion and iron acquisition.</title>
        <authorList>
            <person name="Lou Y.C."/>
        </authorList>
    </citation>
    <scope>NUCLEOTIDE SEQUENCE</scope>
    <source>
        <strain evidence="12">L2_039_000G1_dasL2_039_000G1_concoct_11</strain>
    </source>
</reference>
<keyword evidence="5 10" id="KW-0479">Metal-binding</keyword>
<dbReference type="EC" id="2.7.1.180" evidence="1"/>
<dbReference type="InterPro" id="IPR003374">
    <property type="entry name" value="ApbE-like_sf"/>
</dbReference>
<dbReference type="SUPFAM" id="SSF143631">
    <property type="entry name" value="ApbE-like"/>
    <property type="match status" value="2"/>
</dbReference>
<name>A0A943V256_9ACTN</name>
<feature type="binding site" evidence="10">
    <location>
        <position position="235"/>
    </location>
    <ligand>
        <name>Mg(2+)</name>
        <dbReference type="ChEBI" id="CHEBI:18420"/>
    </ligand>
</feature>
<evidence type="ECO:0000256" key="11">
    <source>
        <dbReference type="SAM" id="MobiDB-lite"/>
    </source>
</evidence>
<evidence type="ECO:0000256" key="3">
    <source>
        <dbReference type="ARBA" id="ARBA00022630"/>
    </source>
</evidence>
<feature type="binding site" evidence="10">
    <location>
        <position position="355"/>
    </location>
    <ligand>
        <name>Mg(2+)</name>
        <dbReference type="ChEBI" id="CHEBI:18420"/>
    </ligand>
</feature>
<comment type="cofactor">
    <cofactor evidence="10">
        <name>Mg(2+)</name>
        <dbReference type="ChEBI" id="CHEBI:18420"/>
    </cofactor>
    <cofactor evidence="10">
        <name>Mn(2+)</name>
        <dbReference type="ChEBI" id="CHEBI:29035"/>
    </cofactor>
    <text evidence="10">Magnesium. Can also use manganese.</text>
</comment>
<comment type="catalytic activity">
    <reaction evidence="9">
        <text>L-threonyl-[protein] + FAD = FMN-L-threonyl-[protein] + AMP + H(+)</text>
        <dbReference type="Rhea" id="RHEA:36847"/>
        <dbReference type="Rhea" id="RHEA-COMP:11060"/>
        <dbReference type="Rhea" id="RHEA-COMP:11061"/>
        <dbReference type="ChEBI" id="CHEBI:15378"/>
        <dbReference type="ChEBI" id="CHEBI:30013"/>
        <dbReference type="ChEBI" id="CHEBI:57692"/>
        <dbReference type="ChEBI" id="CHEBI:74257"/>
        <dbReference type="ChEBI" id="CHEBI:456215"/>
        <dbReference type="EC" id="2.7.1.180"/>
    </reaction>
</comment>
<dbReference type="InterPro" id="IPR024932">
    <property type="entry name" value="ApbE"/>
</dbReference>
<comment type="caution">
    <text evidence="12">The sequence shown here is derived from an EMBL/GenBank/DDBJ whole genome shotgun (WGS) entry which is preliminary data.</text>
</comment>
<feature type="region of interest" description="Disordered" evidence="11">
    <location>
        <begin position="153"/>
        <end position="220"/>
    </location>
</feature>
<evidence type="ECO:0000256" key="7">
    <source>
        <dbReference type="ARBA" id="ARBA00022842"/>
    </source>
</evidence>
<evidence type="ECO:0000256" key="1">
    <source>
        <dbReference type="ARBA" id="ARBA00011955"/>
    </source>
</evidence>
<keyword evidence="7 10" id="KW-0460">Magnesium</keyword>
<evidence type="ECO:0000256" key="2">
    <source>
        <dbReference type="ARBA" id="ARBA00016337"/>
    </source>
</evidence>
<evidence type="ECO:0000313" key="12">
    <source>
        <dbReference type="EMBL" id="MBS6941743.1"/>
    </source>
</evidence>
<proteinExistence type="predicted"/>